<gene>
    <name evidence="5" type="ORF">Gilli_3106</name>
</gene>
<dbReference type="STRING" id="865937.Gilli_3106"/>
<dbReference type="GO" id="GO:0006508">
    <property type="term" value="P:proteolysis"/>
    <property type="evidence" value="ECO:0007669"/>
    <property type="project" value="UniProtKB-KW"/>
</dbReference>
<dbReference type="PANTHER" id="PTHR31817:SF0">
    <property type="entry name" value="CHROMOSOME UNDETERMINED SCAFFOLD_67, WHOLE GENOME SHOTGUN SEQUENCE"/>
    <property type="match status" value="1"/>
</dbReference>
<keyword evidence="2" id="KW-0645">Protease</keyword>
<evidence type="ECO:0000256" key="1">
    <source>
        <dbReference type="ARBA" id="ARBA00001947"/>
    </source>
</evidence>
<evidence type="ECO:0000256" key="2">
    <source>
        <dbReference type="ARBA" id="ARBA00022670"/>
    </source>
</evidence>
<dbReference type="GO" id="GO:0008237">
    <property type="term" value="F:metallopeptidase activity"/>
    <property type="evidence" value="ECO:0007669"/>
    <property type="project" value="UniProtKB-KW"/>
</dbReference>
<evidence type="ECO:0000256" key="3">
    <source>
        <dbReference type="ARBA" id="ARBA00022801"/>
    </source>
</evidence>
<evidence type="ECO:0008006" key="7">
    <source>
        <dbReference type="Google" id="ProtNLM"/>
    </source>
</evidence>
<reference evidence="6" key="1">
    <citation type="journal article" date="2012" name="Stand. Genomic Sci.">
        <title>Genome sequence of the Antarctic rhodopsins-containing flavobacterium Gillisia limnaea type strain (R-8282(T)).</title>
        <authorList>
            <person name="Riedel T."/>
            <person name="Held B."/>
            <person name="Nolan M."/>
            <person name="Lucas S."/>
            <person name="Lapidus A."/>
            <person name="Tice H."/>
            <person name="Del Rio T.G."/>
            <person name="Cheng J.F."/>
            <person name="Han C."/>
            <person name="Tapia R."/>
            <person name="Goodwin L.A."/>
            <person name="Pitluck S."/>
            <person name="Liolios K."/>
            <person name="Mavromatis K."/>
            <person name="Pagani I."/>
            <person name="Ivanova N."/>
            <person name="Mikhailova N."/>
            <person name="Pati A."/>
            <person name="Chen A."/>
            <person name="Palaniappan K."/>
            <person name="Land M."/>
            <person name="Rohde M."/>
            <person name="Tindall B.J."/>
            <person name="Detter J.C."/>
            <person name="Goker M."/>
            <person name="Bristow J."/>
            <person name="Eisen J.A."/>
            <person name="Markowitz V."/>
            <person name="Hugenholtz P."/>
            <person name="Kyrpides N.C."/>
            <person name="Klenk H.P."/>
            <person name="Woyke T."/>
        </authorList>
    </citation>
    <scope>NUCLEOTIDE SEQUENCE [LARGE SCALE GENOMIC DNA]</scope>
    <source>
        <strain evidence="6">DSM 15749 / LMG 21470 / R-8282</strain>
    </source>
</reference>
<comment type="cofactor">
    <cofactor evidence="1">
        <name>Zn(2+)</name>
        <dbReference type="ChEBI" id="CHEBI:29105"/>
    </cofactor>
</comment>
<dbReference type="HOGENOM" id="CLU_026435_0_0_10"/>
<evidence type="ECO:0000313" key="6">
    <source>
        <dbReference type="Proteomes" id="UP000003844"/>
    </source>
</evidence>
<accession>H2BTB6</accession>
<dbReference type="EMBL" id="JH594606">
    <property type="protein sequence ID" value="EHQ03715.1"/>
    <property type="molecule type" value="Genomic_DNA"/>
</dbReference>
<sequence>MATPMLEISRISDKSIKQILTNLEDVDELNANLPGGGKLHIEKEVPYLVLYRKKKNDKGTSRIVHSKASYLIIGDEEFEGYKKLVYELSNKLSPIFTTYMLLEVYSGEPGSNVFQIKGPEKKLSSTLEILKKELEEINTKFSGLYLQAKIKDTPHRHAENSPPVMDLEKAKLCGALIVSLEIPPVFRNEKGELYPVFFRNFRDFVIAAIKKFIYDYVRVQTSFVAASYNSLGPKYLKEKVFEIDKKLAQIETSYQFLWLVSPSNIYNIKKTFFESKYEKILDYHYRILPIDPDVLKRDLFNLKIEEIDDPAMSYLFREKREELDQQITMLNERGTRNFFYNSIRLYKGVDKILFSEAKNLLNEVEEVTETKSLDIIDSKGFSSLARKEFDYFSQQDDNFKCKVHIRKDVNIMMVSQGELYIPEDYKMNEKEAQALIQHEVGTHVLTYHNGSRQPLQQLCIGLADYDPLQEGLAVMSEYLVDGLSPNRLRTLAGRVIAGNALMDGADFRGIFNLLKNEYGFTPIRSFNITSRIMQGGGFLKDIIYLKGLVELRKYLQEGGEYEPLLAGKFGIKHISIIKELTDRGILKPGVLRPSYLLTENVTEKLNLIREGLPLSKMIST</sequence>
<keyword evidence="4" id="KW-0482">Metalloprotease</keyword>
<evidence type="ECO:0000256" key="4">
    <source>
        <dbReference type="ARBA" id="ARBA00023049"/>
    </source>
</evidence>
<dbReference type="PANTHER" id="PTHR31817">
    <property type="match status" value="1"/>
</dbReference>
<dbReference type="AlphaFoldDB" id="H2BTB6"/>
<dbReference type="Proteomes" id="UP000003844">
    <property type="component" value="Unassembled WGS sequence"/>
</dbReference>
<dbReference type="Pfam" id="PF08014">
    <property type="entry name" value="MATCAP"/>
    <property type="match status" value="1"/>
</dbReference>
<organism evidence="5 6">
    <name type="scientific">Gillisia limnaea (strain DSM 15749 / LMG 21470 / R-8282)</name>
    <dbReference type="NCBI Taxonomy" id="865937"/>
    <lineage>
        <taxon>Bacteria</taxon>
        <taxon>Pseudomonadati</taxon>
        <taxon>Bacteroidota</taxon>
        <taxon>Flavobacteriia</taxon>
        <taxon>Flavobacteriales</taxon>
        <taxon>Flavobacteriaceae</taxon>
        <taxon>Gillisia</taxon>
    </lineage>
</organism>
<dbReference type="SMART" id="SM01154">
    <property type="entry name" value="DUF1704"/>
    <property type="match status" value="1"/>
</dbReference>
<dbReference type="RefSeq" id="WP_006990021.1">
    <property type="nucleotide sequence ID" value="NZ_JH594606.1"/>
</dbReference>
<dbReference type="GO" id="GO:0080164">
    <property type="term" value="P:regulation of nitric oxide metabolic process"/>
    <property type="evidence" value="ECO:0007669"/>
    <property type="project" value="TreeGrafter"/>
</dbReference>
<keyword evidence="3" id="KW-0378">Hydrolase</keyword>
<protein>
    <recommendedName>
        <fullName evidence="7">DUF1704 domain-containing protein</fullName>
    </recommendedName>
</protein>
<dbReference type="InterPro" id="IPR012548">
    <property type="entry name" value="MATCAP"/>
</dbReference>
<proteinExistence type="predicted"/>
<name>H2BTB6_GILLR</name>
<keyword evidence="6" id="KW-1185">Reference proteome</keyword>
<dbReference type="eggNOG" id="COG3930">
    <property type="taxonomic scope" value="Bacteria"/>
</dbReference>
<evidence type="ECO:0000313" key="5">
    <source>
        <dbReference type="EMBL" id="EHQ03715.1"/>
    </source>
</evidence>